<feature type="region of interest" description="Disordered" evidence="1">
    <location>
        <begin position="1"/>
        <end position="46"/>
    </location>
</feature>
<dbReference type="HOGENOM" id="CLU_1335035_0_0_2"/>
<reference evidence="2 3" key="1">
    <citation type="journal article" date="2013" name="PLoS ONE">
        <title>Assembly-driven community genomics of a hypersaline microbial ecosystem.</title>
        <authorList>
            <person name="Podell S."/>
            <person name="Ugalde J.A."/>
            <person name="Narasingarao P."/>
            <person name="Banfield J.F."/>
            <person name="Heidelberg K.B."/>
            <person name="Allen E.E."/>
        </authorList>
    </citation>
    <scope>NUCLEOTIDE SEQUENCE [LARGE SCALE GENOMIC DNA]</scope>
    <source>
        <strain evidence="3">J07HQW1</strain>
    </source>
</reference>
<sequence>MSSSVSSLSWTTPRRSCPTRRSTRATGSHSKSTRTPTGNCGGRLGSRPERSWTLAWKRLTAPSVRCQSRQARHDAQCEPPTYLELEHCVAVHQGSRNPEGKCVTRIQQIHWELDMDYLEHPSYVSGNMISHALGMQLDHDVHQHINASHGMFVPTQSGTFPEEHSQSGIHPYMGSSLPDVESYDDLFLFSIPTIRGYSVPDPATG</sequence>
<proteinExistence type="predicted"/>
<organism evidence="2 3">
    <name type="scientific">Haloquadratum walsbyi J07HQW1</name>
    <dbReference type="NCBI Taxonomy" id="1238424"/>
    <lineage>
        <taxon>Archaea</taxon>
        <taxon>Methanobacteriati</taxon>
        <taxon>Methanobacteriota</taxon>
        <taxon>Stenosarchaea group</taxon>
        <taxon>Halobacteria</taxon>
        <taxon>Halobacteriales</taxon>
        <taxon>Haloferacaceae</taxon>
        <taxon>Haloquadratum</taxon>
    </lineage>
</organism>
<dbReference type="AlphaFoldDB" id="U1P9P3"/>
<evidence type="ECO:0000313" key="2">
    <source>
        <dbReference type="EMBL" id="ERG90267.1"/>
    </source>
</evidence>
<dbReference type="STRING" id="1238424.J07HQW1_00285"/>
<dbReference type="Proteomes" id="UP000030649">
    <property type="component" value="Unassembled WGS sequence"/>
</dbReference>
<protein>
    <submittedName>
        <fullName evidence="2">Uncharacterized protein</fullName>
    </submittedName>
</protein>
<dbReference type="EMBL" id="KE356560">
    <property type="protein sequence ID" value="ERG90267.1"/>
    <property type="molecule type" value="Genomic_DNA"/>
</dbReference>
<evidence type="ECO:0000256" key="1">
    <source>
        <dbReference type="SAM" id="MobiDB-lite"/>
    </source>
</evidence>
<gene>
    <name evidence="2" type="ORF">J07HQW1_00285</name>
</gene>
<feature type="compositionally biased region" description="Low complexity" evidence="1">
    <location>
        <begin position="1"/>
        <end position="16"/>
    </location>
</feature>
<accession>U1P9P3</accession>
<name>U1P9P3_9EURY</name>
<feature type="compositionally biased region" description="Polar residues" evidence="1">
    <location>
        <begin position="27"/>
        <end position="38"/>
    </location>
</feature>
<evidence type="ECO:0000313" key="3">
    <source>
        <dbReference type="Proteomes" id="UP000030649"/>
    </source>
</evidence>